<organism evidence="2 3">
    <name type="scientific">Drosophila albomicans</name>
    <name type="common">Fruit fly</name>
    <dbReference type="NCBI Taxonomy" id="7291"/>
    <lineage>
        <taxon>Eukaryota</taxon>
        <taxon>Metazoa</taxon>
        <taxon>Ecdysozoa</taxon>
        <taxon>Arthropoda</taxon>
        <taxon>Hexapoda</taxon>
        <taxon>Insecta</taxon>
        <taxon>Pterygota</taxon>
        <taxon>Neoptera</taxon>
        <taxon>Endopterygota</taxon>
        <taxon>Diptera</taxon>
        <taxon>Brachycera</taxon>
        <taxon>Muscomorpha</taxon>
        <taxon>Ephydroidea</taxon>
        <taxon>Drosophilidae</taxon>
        <taxon>Drosophila</taxon>
    </lineage>
</organism>
<proteinExistence type="predicted"/>
<keyword evidence="2" id="KW-1185">Reference proteome</keyword>
<feature type="region of interest" description="Disordered" evidence="1">
    <location>
        <begin position="246"/>
        <end position="268"/>
    </location>
</feature>
<sequence length="268" mass="30578">MTEAGNSCRTWKSILSKSLPKICSRNCFESSNGPCPDLQIKLVDVNYAETPEDLTQVPEVSVPSAPYEGPVRHIVDTKSLCAKCYNREELNNCTLNDAQNATHRNNFCSTECRPLTTSLHLKEYTKRPRPKPTYKHSVFLDHETLAGRVFPIKFRIRRDKNHCLDCDKELYLRDPITDNTNVVVLRNCCDIKVYTSKYIDNWHRVPILSLTGNEVMKKRTLNEVCQLEPKKKPIEVVEAMPSVVYIPPEPKGKKGKGKGKGKRNNAFK</sequence>
<protein>
    <submittedName>
        <fullName evidence="3">Uncharacterized protein LOC117566620</fullName>
    </submittedName>
</protein>
<feature type="compositionally biased region" description="Basic residues" evidence="1">
    <location>
        <begin position="253"/>
        <end position="268"/>
    </location>
</feature>
<evidence type="ECO:0000256" key="1">
    <source>
        <dbReference type="SAM" id="MobiDB-lite"/>
    </source>
</evidence>
<dbReference type="Proteomes" id="UP000515160">
    <property type="component" value="Chromosome 3"/>
</dbReference>
<dbReference type="OrthoDB" id="7860738at2759"/>
<dbReference type="RefSeq" id="XP_034102051.2">
    <property type="nucleotide sequence ID" value="XM_034246160.2"/>
</dbReference>
<accession>A0A6P8WEJ0</accession>
<dbReference type="AlphaFoldDB" id="A0A6P8WEJ0"/>
<reference evidence="3" key="1">
    <citation type="submission" date="2025-08" db="UniProtKB">
        <authorList>
            <consortium name="RefSeq"/>
        </authorList>
    </citation>
    <scope>IDENTIFICATION</scope>
    <source>
        <strain evidence="3">15112-1751.03</strain>
        <tissue evidence="3">Whole Adult</tissue>
    </source>
</reference>
<dbReference type="GeneID" id="117566620"/>
<gene>
    <name evidence="3" type="primary">LOC117566620</name>
</gene>
<evidence type="ECO:0000313" key="3">
    <source>
        <dbReference type="RefSeq" id="XP_034102051.2"/>
    </source>
</evidence>
<name>A0A6P8WEJ0_DROAB</name>
<evidence type="ECO:0000313" key="2">
    <source>
        <dbReference type="Proteomes" id="UP000515160"/>
    </source>
</evidence>